<dbReference type="InterPro" id="IPR032032">
    <property type="entry name" value="Tai4"/>
</dbReference>
<proteinExistence type="predicted"/>
<gene>
    <name evidence="1" type="ORF">AAW51_5287</name>
</gene>
<protein>
    <submittedName>
        <fullName evidence="1">Uncharacterized protein</fullName>
    </submittedName>
</protein>
<dbReference type="AlphaFoldDB" id="A0A0G3BVC1"/>
<dbReference type="KEGG" id="pbh:AAW51_5287"/>
<dbReference type="EMBL" id="CP011371">
    <property type="protein sequence ID" value="AKJ31978.1"/>
    <property type="molecule type" value="Genomic_DNA"/>
</dbReference>
<name>A0A0G3BVC1_9BURK</name>
<dbReference type="Pfam" id="PF16695">
    <property type="entry name" value="Tai4"/>
    <property type="match status" value="1"/>
</dbReference>
<dbReference type="Proteomes" id="UP000035352">
    <property type="component" value="Chromosome"/>
</dbReference>
<keyword evidence="2" id="KW-1185">Reference proteome</keyword>
<dbReference type="InterPro" id="IPR038314">
    <property type="entry name" value="T6SS_sf"/>
</dbReference>
<accession>A0A0G3BVC1</accession>
<dbReference type="Gene3D" id="1.20.120.1620">
    <property type="match status" value="1"/>
</dbReference>
<sequence>MSRCFAQAFPETAVKDDANDTASGYLEYGNQPIEAYNELDILVGKYVARKYAGVAKSDFNTMKCIDLFHSKELDQLASKLAKSGGKSKAP</sequence>
<reference evidence="1 2" key="1">
    <citation type="submission" date="2015-05" db="EMBL/GenBank/DDBJ databases">
        <authorList>
            <person name="Tang B."/>
            <person name="Yu Y."/>
        </authorList>
    </citation>
    <scope>NUCLEOTIDE SEQUENCE [LARGE SCALE GENOMIC DNA]</scope>
    <source>
        <strain evidence="1 2">DSM 7029</strain>
    </source>
</reference>
<evidence type="ECO:0000313" key="1">
    <source>
        <dbReference type="EMBL" id="AKJ31978.1"/>
    </source>
</evidence>
<dbReference type="STRING" id="413882.AAW51_5287"/>
<evidence type="ECO:0000313" key="2">
    <source>
        <dbReference type="Proteomes" id="UP000035352"/>
    </source>
</evidence>
<organism evidence="1 2">
    <name type="scientific">Caldimonas brevitalea</name>
    <dbReference type="NCBI Taxonomy" id="413882"/>
    <lineage>
        <taxon>Bacteria</taxon>
        <taxon>Pseudomonadati</taxon>
        <taxon>Pseudomonadota</taxon>
        <taxon>Betaproteobacteria</taxon>
        <taxon>Burkholderiales</taxon>
        <taxon>Sphaerotilaceae</taxon>
        <taxon>Caldimonas</taxon>
    </lineage>
</organism>